<feature type="transmembrane region" description="Helical" evidence="1">
    <location>
        <begin position="482"/>
        <end position="500"/>
    </location>
</feature>
<gene>
    <name evidence="2" type="primary">abgT</name>
    <name evidence="2" type="ORF">LuPra_01195</name>
</gene>
<dbReference type="AlphaFoldDB" id="A0A143PHH3"/>
<dbReference type="InterPro" id="IPR004697">
    <property type="entry name" value="AbgT"/>
</dbReference>
<name>A0A143PHH3_LUTPR</name>
<feature type="transmembrane region" description="Helical" evidence="1">
    <location>
        <begin position="360"/>
        <end position="378"/>
    </location>
</feature>
<protein>
    <submittedName>
        <fullName evidence="2">PABA-GLU transport protein</fullName>
    </submittedName>
</protein>
<evidence type="ECO:0000313" key="2">
    <source>
        <dbReference type="EMBL" id="AMY08007.1"/>
    </source>
</evidence>
<feature type="transmembrane region" description="Helical" evidence="1">
    <location>
        <begin position="458"/>
        <end position="475"/>
    </location>
</feature>
<feature type="transmembrane region" description="Helical" evidence="1">
    <location>
        <begin position="137"/>
        <end position="170"/>
    </location>
</feature>
<feature type="transmembrane region" description="Helical" evidence="1">
    <location>
        <begin position="398"/>
        <end position="419"/>
    </location>
</feature>
<evidence type="ECO:0000256" key="1">
    <source>
        <dbReference type="SAM" id="Phobius"/>
    </source>
</evidence>
<sequence>MRLAPSLPKAGNARGAVIVRPTLAGRWLDGVERLGNRCPDPILLFLIALAVTWLMSSLLDGVDLGLIDPRTGHQLQIANQLTLRAMATFLAGMTLTYVTFPPLGMVLIMVLGVGLAERSGLLAAVLRGGLAIAPRHLLTPLVVLVAILSHVLSDSALVVVLPLGAALFYVAGRHPLLGIVATFAPLSGLMFANVLTQSLDAILAGFTEGGARLIDPGYSATPMNNYWLMLATAVTTVPATWWIVDRVIAPRVATIAVDGDPDLMPTAPPITVAERRGLWAAAVVAFVVAGGLAAAAWPAPSPLRAADGSLTGANSPLMRGLTPLLLLLTAAPALVDGRVAGTMRTHREAIEGMTATMSSMSYYLVMVFFAALFTKAFADSNLGAAIAVKGADVLRSLGLPGAVTLMGVILLTFTLDVIVPSASAKWAMLAPILVPMLMGVGLSPHLTQAAFRIGDGPMNLMSPLFPYFPLVLAFCRRYVKACGLGTIMALVLPLGVMYLALQTVLLLVWFTFGLPLGVGAGYSYP</sequence>
<feature type="transmembrane region" description="Helical" evidence="1">
    <location>
        <begin position="426"/>
        <end position="446"/>
    </location>
</feature>
<dbReference type="Pfam" id="PF03806">
    <property type="entry name" value="ABG_transport"/>
    <property type="match status" value="1"/>
</dbReference>
<dbReference type="RefSeq" id="WP_110169886.1">
    <property type="nucleotide sequence ID" value="NZ_CP015136.1"/>
</dbReference>
<feature type="transmembrane region" description="Helical" evidence="1">
    <location>
        <begin position="42"/>
        <end position="60"/>
    </location>
</feature>
<keyword evidence="1" id="KW-0472">Membrane</keyword>
<keyword evidence="1" id="KW-0812">Transmembrane</keyword>
<feature type="transmembrane region" description="Helical" evidence="1">
    <location>
        <begin position="317"/>
        <end position="339"/>
    </location>
</feature>
<dbReference type="PANTHER" id="PTHR30282">
    <property type="entry name" value="P-AMINOBENZOYL GLUTAMATE TRANSPORTER"/>
    <property type="match status" value="1"/>
</dbReference>
<dbReference type="OrthoDB" id="3314392at2"/>
<dbReference type="GO" id="GO:0015558">
    <property type="term" value="F:secondary active p-aminobenzoyl-glutamate transmembrane transporter activity"/>
    <property type="evidence" value="ECO:0007669"/>
    <property type="project" value="InterPro"/>
</dbReference>
<reference evidence="2 3" key="1">
    <citation type="journal article" date="2016" name="Genome Announc.">
        <title>First Complete Genome Sequence of a Subdivision 6 Acidobacterium Strain.</title>
        <authorList>
            <person name="Huang S."/>
            <person name="Vieira S."/>
            <person name="Bunk B."/>
            <person name="Riedel T."/>
            <person name="Sproer C."/>
            <person name="Overmann J."/>
        </authorList>
    </citation>
    <scope>NUCLEOTIDE SEQUENCE [LARGE SCALE GENOMIC DNA]</scope>
    <source>
        <strain evidence="3">DSM 100886 HEG_-6_39</strain>
    </source>
</reference>
<feature type="transmembrane region" description="Helical" evidence="1">
    <location>
        <begin position="278"/>
        <end position="297"/>
    </location>
</feature>
<accession>A0A143PHH3</accession>
<keyword evidence="3" id="KW-1185">Reference proteome</keyword>
<dbReference type="Proteomes" id="UP000076079">
    <property type="component" value="Chromosome"/>
</dbReference>
<evidence type="ECO:0000313" key="3">
    <source>
        <dbReference type="Proteomes" id="UP000076079"/>
    </source>
</evidence>
<dbReference type="GO" id="GO:1902604">
    <property type="term" value="P:p-aminobenzoyl-glutamate transmembrane transport"/>
    <property type="evidence" value="ECO:0007669"/>
    <property type="project" value="InterPro"/>
</dbReference>
<proteinExistence type="predicted"/>
<feature type="transmembrane region" description="Helical" evidence="1">
    <location>
        <begin position="176"/>
        <end position="195"/>
    </location>
</feature>
<organism evidence="2 3">
    <name type="scientific">Luteitalea pratensis</name>
    <dbReference type="NCBI Taxonomy" id="1855912"/>
    <lineage>
        <taxon>Bacteria</taxon>
        <taxon>Pseudomonadati</taxon>
        <taxon>Acidobacteriota</taxon>
        <taxon>Vicinamibacteria</taxon>
        <taxon>Vicinamibacterales</taxon>
        <taxon>Vicinamibacteraceae</taxon>
        <taxon>Luteitalea</taxon>
    </lineage>
</organism>
<keyword evidence="1" id="KW-1133">Transmembrane helix</keyword>
<dbReference type="STRING" id="1855912.LuPra_01195"/>
<dbReference type="PANTHER" id="PTHR30282:SF1">
    <property type="entry name" value="ABGT FAMILY TRANSPORTER"/>
    <property type="match status" value="1"/>
</dbReference>
<reference evidence="3" key="2">
    <citation type="submission" date="2016-04" db="EMBL/GenBank/DDBJ databases">
        <title>First Complete Genome Sequence of a Subdivision 6 Acidobacterium.</title>
        <authorList>
            <person name="Huang S."/>
            <person name="Vieira S."/>
            <person name="Bunk B."/>
            <person name="Riedel T."/>
            <person name="Sproeer C."/>
            <person name="Overmann J."/>
        </authorList>
    </citation>
    <scope>NUCLEOTIDE SEQUENCE [LARGE SCALE GENOMIC DNA]</scope>
    <source>
        <strain evidence="3">DSM 100886 HEG_-6_39</strain>
    </source>
</reference>
<dbReference type="EMBL" id="CP015136">
    <property type="protein sequence ID" value="AMY08007.1"/>
    <property type="molecule type" value="Genomic_DNA"/>
</dbReference>
<dbReference type="KEGG" id="abac:LuPra_01195"/>